<keyword evidence="8" id="KW-0804">Transcription</keyword>
<dbReference type="EMBL" id="SNZG01000050">
    <property type="protein sequence ID" value="TDR33694.1"/>
    <property type="molecule type" value="Genomic_DNA"/>
</dbReference>
<dbReference type="EMBL" id="UGNP01000001">
    <property type="protein sequence ID" value="STX10029.1"/>
    <property type="molecule type" value="Genomic_DNA"/>
</dbReference>
<evidence type="ECO:0000256" key="10">
    <source>
        <dbReference type="PIRSR" id="PIRSR602481-2"/>
    </source>
</evidence>
<evidence type="ECO:0000256" key="1">
    <source>
        <dbReference type="ARBA" id="ARBA00004496"/>
    </source>
</evidence>
<keyword evidence="4" id="KW-0678">Repressor</keyword>
<dbReference type="PANTHER" id="PTHR33202">
    <property type="entry name" value="ZINC UPTAKE REGULATION PROTEIN"/>
    <property type="match status" value="1"/>
</dbReference>
<evidence type="ECO:0000313" key="11">
    <source>
        <dbReference type="EMBL" id="STX10029.1"/>
    </source>
</evidence>
<dbReference type="InterPro" id="IPR043135">
    <property type="entry name" value="Fur_C"/>
</dbReference>
<dbReference type="AlphaFoldDB" id="A0A2U3A9K1"/>
<dbReference type="CDD" id="cd07153">
    <property type="entry name" value="Fur_like"/>
    <property type="match status" value="1"/>
</dbReference>
<evidence type="ECO:0000256" key="5">
    <source>
        <dbReference type="ARBA" id="ARBA00022833"/>
    </source>
</evidence>
<dbReference type="GO" id="GO:0005737">
    <property type="term" value="C:cytoplasm"/>
    <property type="evidence" value="ECO:0007669"/>
    <property type="project" value="UniProtKB-SubCell"/>
</dbReference>
<comment type="cofactor">
    <cofactor evidence="10">
        <name>Mn(2+)</name>
        <dbReference type="ChEBI" id="CHEBI:29035"/>
    </cofactor>
    <cofactor evidence="10">
        <name>Fe(2+)</name>
        <dbReference type="ChEBI" id="CHEBI:29033"/>
    </cofactor>
    <text evidence="10">Binds 1 Mn(2+) or Fe(2+) ion per subunit.</text>
</comment>
<evidence type="ECO:0000256" key="7">
    <source>
        <dbReference type="ARBA" id="ARBA00023125"/>
    </source>
</evidence>
<organism evidence="11 13">
    <name type="scientific">Kurthia zopfii</name>
    <dbReference type="NCBI Taxonomy" id="1650"/>
    <lineage>
        <taxon>Bacteria</taxon>
        <taxon>Bacillati</taxon>
        <taxon>Bacillota</taxon>
        <taxon>Bacilli</taxon>
        <taxon>Bacillales</taxon>
        <taxon>Caryophanaceae</taxon>
        <taxon>Kurthia</taxon>
    </lineage>
</organism>
<dbReference type="InterPro" id="IPR036388">
    <property type="entry name" value="WH-like_DNA-bd_sf"/>
</dbReference>
<comment type="subcellular location">
    <subcellularLocation>
        <location evidence="1">Cytoplasm</location>
    </subcellularLocation>
</comment>
<keyword evidence="9" id="KW-0479">Metal-binding</keyword>
<feature type="binding site" evidence="9">
    <location>
        <position position="95"/>
    </location>
    <ligand>
        <name>Zn(2+)</name>
        <dbReference type="ChEBI" id="CHEBI:29105"/>
    </ligand>
</feature>
<reference evidence="12 14" key="2">
    <citation type="submission" date="2019-03" db="EMBL/GenBank/DDBJ databases">
        <title>Genomic Encyclopedia of Type Strains, Phase IV (KMG-IV): sequencing the most valuable type-strain genomes for metagenomic binning, comparative biology and taxonomic classification.</title>
        <authorList>
            <person name="Goeker M."/>
        </authorList>
    </citation>
    <scope>NUCLEOTIDE SEQUENCE [LARGE SCALE GENOMIC DNA]</scope>
    <source>
        <strain evidence="12 14">DSM 20580</strain>
    </source>
</reference>
<dbReference type="Gene3D" id="1.10.10.10">
    <property type="entry name" value="Winged helix-like DNA-binding domain superfamily/Winged helix DNA-binding domain"/>
    <property type="match status" value="1"/>
</dbReference>
<name>A0A2U3A9K1_9BACL</name>
<evidence type="ECO:0000313" key="13">
    <source>
        <dbReference type="Proteomes" id="UP000254330"/>
    </source>
</evidence>
<dbReference type="SUPFAM" id="SSF46785">
    <property type="entry name" value="Winged helix' DNA-binding domain"/>
    <property type="match status" value="1"/>
</dbReference>
<dbReference type="Pfam" id="PF01475">
    <property type="entry name" value="FUR"/>
    <property type="match status" value="1"/>
</dbReference>
<keyword evidence="6" id="KW-0805">Transcription regulation</keyword>
<dbReference type="GO" id="GO:0000976">
    <property type="term" value="F:transcription cis-regulatory region binding"/>
    <property type="evidence" value="ECO:0007669"/>
    <property type="project" value="TreeGrafter"/>
</dbReference>
<dbReference type="Proteomes" id="UP000294641">
    <property type="component" value="Unassembled WGS sequence"/>
</dbReference>
<feature type="binding site" evidence="9">
    <location>
        <position position="98"/>
    </location>
    <ligand>
        <name>Zn(2+)</name>
        <dbReference type="ChEBI" id="CHEBI:29105"/>
    </ligand>
</feature>
<proteinExistence type="inferred from homology"/>
<dbReference type="InterPro" id="IPR036390">
    <property type="entry name" value="WH_DNA-bd_sf"/>
</dbReference>
<dbReference type="Gene3D" id="3.30.1490.190">
    <property type="match status" value="1"/>
</dbReference>
<dbReference type="Proteomes" id="UP000254330">
    <property type="component" value="Unassembled WGS sequence"/>
</dbReference>
<comment type="caution">
    <text evidence="11">The sequence shown here is derived from an EMBL/GenBank/DDBJ whole genome shotgun (WGS) entry which is preliminary data.</text>
</comment>
<dbReference type="GO" id="GO:0008270">
    <property type="term" value="F:zinc ion binding"/>
    <property type="evidence" value="ECO:0007669"/>
    <property type="project" value="TreeGrafter"/>
</dbReference>
<dbReference type="GO" id="GO:1900376">
    <property type="term" value="P:regulation of secondary metabolite biosynthetic process"/>
    <property type="evidence" value="ECO:0007669"/>
    <property type="project" value="TreeGrafter"/>
</dbReference>
<feature type="binding site" evidence="9">
    <location>
        <position position="135"/>
    </location>
    <ligand>
        <name>Zn(2+)</name>
        <dbReference type="ChEBI" id="CHEBI:29105"/>
    </ligand>
</feature>
<evidence type="ECO:0000313" key="14">
    <source>
        <dbReference type="Proteomes" id="UP000294641"/>
    </source>
</evidence>
<feature type="binding site" evidence="10">
    <location>
        <position position="89"/>
    </location>
    <ligand>
        <name>Fe cation</name>
        <dbReference type="ChEBI" id="CHEBI:24875"/>
    </ligand>
</feature>
<evidence type="ECO:0000256" key="6">
    <source>
        <dbReference type="ARBA" id="ARBA00023015"/>
    </source>
</evidence>
<keyword evidence="3" id="KW-0963">Cytoplasm</keyword>
<keyword evidence="7" id="KW-0238">DNA-binding</keyword>
<evidence type="ECO:0000256" key="2">
    <source>
        <dbReference type="ARBA" id="ARBA00007957"/>
    </source>
</evidence>
<dbReference type="InterPro" id="IPR002481">
    <property type="entry name" value="FUR"/>
</dbReference>
<keyword evidence="10" id="KW-0408">Iron</keyword>
<dbReference type="GO" id="GO:0045892">
    <property type="term" value="P:negative regulation of DNA-templated transcription"/>
    <property type="evidence" value="ECO:0007669"/>
    <property type="project" value="TreeGrafter"/>
</dbReference>
<comment type="cofactor">
    <cofactor evidence="9">
        <name>Zn(2+)</name>
        <dbReference type="ChEBI" id="CHEBI:29105"/>
    </cofactor>
    <text evidence="9">Binds 1 zinc ion per subunit.</text>
</comment>
<keyword evidence="14" id="KW-1185">Reference proteome</keyword>
<dbReference type="PANTHER" id="PTHR33202:SF1">
    <property type="entry name" value="FERRIC UPTAKE REGULATION PROTEIN"/>
    <property type="match status" value="1"/>
</dbReference>
<feature type="binding site" evidence="9">
    <location>
        <position position="132"/>
    </location>
    <ligand>
        <name>Zn(2+)</name>
        <dbReference type="ChEBI" id="CHEBI:29105"/>
    </ligand>
</feature>
<feature type="binding site" evidence="10">
    <location>
        <position position="110"/>
    </location>
    <ligand>
        <name>Fe cation</name>
        <dbReference type="ChEBI" id="CHEBI:24875"/>
    </ligand>
</feature>
<sequence>MNLNRAWEILKDQGFKKTDKREQILQLFSQSEKYLTARDLLDVMKIDYPGMSYDTIYRNLSTFVELGILESTELTGEKHFRMQCETEHHHHHFICMDCGNIKEIHHCPMENLTEQLPGYSIDQHKFEIYGKCPSCQH</sequence>
<evidence type="ECO:0000256" key="8">
    <source>
        <dbReference type="ARBA" id="ARBA00023163"/>
    </source>
</evidence>
<dbReference type="OrthoDB" id="8659436at2"/>
<comment type="similarity">
    <text evidence="2">Belongs to the Fur family.</text>
</comment>
<evidence type="ECO:0000256" key="4">
    <source>
        <dbReference type="ARBA" id="ARBA00022491"/>
    </source>
</evidence>
<dbReference type="GO" id="GO:0003700">
    <property type="term" value="F:DNA-binding transcription factor activity"/>
    <property type="evidence" value="ECO:0007669"/>
    <property type="project" value="InterPro"/>
</dbReference>
<dbReference type="RefSeq" id="WP_109350743.1">
    <property type="nucleotide sequence ID" value="NZ_BJUE01000061.1"/>
</dbReference>
<evidence type="ECO:0000313" key="12">
    <source>
        <dbReference type="EMBL" id="TDR33694.1"/>
    </source>
</evidence>
<keyword evidence="5 9" id="KW-0862">Zinc</keyword>
<evidence type="ECO:0000256" key="3">
    <source>
        <dbReference type="ARBA" id="ARBA00022490"/>
    </source>
</evidence>
<feature type="binding site" evidence="10">
    <location>
        <position position="124"/>
    </location>
    <ligand>
        <name>Fe cation</name>
        <dbReference type="ChEBI" id="CHEBI:24875"/>
    </ligand>
</feature>
<evidence type="ECO:0000256" key="9">
    <source>
        <dbReference type="PIRSR" id="PIRSR602481-1"/>
    </source>
</evidence>
<reference evidence="11 13" key="1">
    <citation type="submission" date="2018-06" db="EMBL/GenBank/DDBJ databases">
        <authorList>
            <consortium name="Pathogen Informatics"/>
            <person name="Doyle S."/>
        </authorList>
    </citation>
    <scope>NUCLEOTIDE SEQUENCE [LARGE SCALE GENOMIC DNA]</scope>
    <source>
        <strain evidence="11 13">NCTC10597</strain>
    </source>
</reference>
<protein>
    <submittedName>
        <fullName evidence="12">Fur family zinc uptake regulator</fullName>
    </submittedName>
    <submittedName>
        <fullName evidence="11">Zinc-specific metallo-regulatory protein</fullName>
    </submittedName>
</protein>
<accession>A0A2U3A9K1</accession>
<gene>
    <name evidence="11" type="primary">zur</name>
    <name evidence="12" type="ORF">DFR61_15015</name>
    <name evidence="11" type="ORF">NCTC10597_01738</name>
</gene>